<keyword evidence="1" id="KW-0732">Signal</keyword>
<feature type="chain" id="PRO_5047200789" description="Fibronectin type-III domain-containing protein" evidence="1">
    <location>
        <begin position="23"/>
        <end position="251"/>
    </location>
</feature>
<proteinExistence type="predicted"/>
<comment type="caution">
    <text evidence="2">The sequence shown here is derived from an EMBL/GenBank/DDBJ whole genome shotgun (WGS) entry which is preliminary data.</text>
</comment>
<dbReference type="PROSITE" id="PS51257">
    <property type="entry name" value="PROKAR_LIPOPROTEIN"/>
    <property type="match status" value="1"/>
</dbReference>
<feature type="signal peptide" evidence="1">
    <location>
        <begin position="1"/>
        <end position="22"/>
    </location>
</feature>
<evidence type="ECO:0008006" key="4">
    <source>
        <dbReference type="Google" id="ProtNLM"/>
    </source>
</evidence>
<evidence type="ECO:0000256" key="1">
    <source>
        <dbReference type="SAM" id="SignalP"/>
    </source>
</evidence>
<dbReference type="Proteomes" id="UP001497602">
    <property type="component" value="Unassembled WGS sequence"/>
</dbReference>
<gene>
    <name evidence="2" type="ORF">T190115A13A_10276</name>
</gene>
<evidence type="ECO:0000313" key="2">
    <source>
        <dbReference type="EMBL" id="CAL2106120.1"/>
    </source>
</evidence>
<protein>
    <recommendedName>
        <fullName evidence="4">Fibronectin type-III domain-containing protein</fullName>
    </recommendedName>
</protein>
<dbReference type="RefSeq" id="WP_348737921.1">
    <property type="nucleotide sequence ID" value="NZ_CAXJRC010000011.1"/>
</dbReference>
<sequence>MRNLFGKIVVLIITLMAVSCSNDEGTAVINYERSFTTKEVTDFFINRDGTVDLTVTGAYKDTDPNSTVSEKGFVYGLAPKPEVGANNTALAGGSADSNVVSVLKNLEKGKLYYVRGYFKMSNGSFLYGEEIQASTDVNASTTRTLVMVMEPEPFWRSTTEMTPELKVTEISKESPTELGFEYSLNADFSDSKIWLVRGINGLDIGNVKVRKYSDVLNNLTPATKYYFRPYAKYADGTISQGGTSTAELSTN</sequence>
<keyword evidence="3" id="KW-1185">Reference proteome</keyword>
<accession>A0ABP1F6T8</accession>
<evidence type="ECO:0000313" key="3">
    <source>
        <dbReference type="Proteomes" id="UP001497602"/>
    </source>
</evidence>
<dbReference type="EMBL" id="CAXJRC010000011">
    <property type="protein sequence ID" value="CAL2106120.1"/>
    <property type="molecule type" value="Genomic_DNA"/>
</dbReference>
<name>A0ABP1F6T8_9FLAO</name>
<reference evidence="2 3" key="1">
    <citation type="submission" date="2024-05" db="EMBL/GenBank/DDBJ databases">
        <authorList>
            <person name="Duchaud E."/>
        </authorList>
    </citation>
    <scope>NUCLEOTIDE SEQUENCE [LARGE SCALE GENOMIC DNA]</scope>
    <source>
        <strain evidence="2">Ena-SAMPLE-TAB-13-05-2024-13:56:06:370-140305</strain>
    </source>
</reference>
<organism evidence="2 3">
    <name type="scientific">Tenacibaculum vairaonense</name>
    <dbReference type="NCBI Taxonomy" id="3137860"/>
    <lineage>
        <taxon>Bacteria</taxon>
        <taxon>Pseudomonadati</taxon>
        <taxon>Bacteroidota</taxon>
        <taxon>Flavobacteriia</taxon>
        <taxon>Flavobacteriales</taxon>
        <taxon>Flavobacteriaceae</taxon>
        <taxon>Tenacibaculum</taxon>
    </lineage>
</organism>